<evidence type="ECO:0000313" key="1">
    <source>
        <dbReference type="EMBL" id="OLP68062.1"/>
    </source>
</evidence>
<gene>
    <name evidence="1" type="ORF">AK812_SmicGene48475</name>
</gene>
<protein>
    <submittedName>
        <fullName evidence="1">Uncharacterized protein</fullName>
    </submittedName>
</protein>
<organism evidence="1 2">
    <name type="scientific">Symbiodinium microadriaticum</name>
    <name type="common">Dinoflagellate</name>
    <name type="synonym">Zooxanthella microadriatica</name>
    <dbReference type="NCBI Taxonomy" id="2951"/>
    <lineage>
        <taxon>Eukaryota</taxon>
        <taxon>Sar</taxon>
        <taxon>Alveolata</taxon>
        <taxon>Dinophyceae</taxon>
        <taxon>Suessiales</taxon>
        <taxon>Symbiodiniaceae</taxon>
        <taxon>Symbiodinium</taxon>
    </lineage>
</organism>
<feature type="non-terminal residue" evidence="1">
    <location>
        <position position="1"/>
    </location>
</feature>
<dbReference type="EMBL" id="LSRX01007975">
    <property type="protein sequence ID" value="OLP68062.1"/>
    <property type="molecule type" value="Genomic_DNA"/>
</dbReference>
<name>A0A1Q9BFY1_SYMMI</name>
<dbReference type="AlphaFoldDB" id="A0A1Q9BFY1"/>
<comment type="caution">
    <text evidence="1">The sequence shown here is derived from an EMBL/GenBank/DDBJ whole genome shotgun (WGS) entry which is preliminary data.</text>
</comment>
<sequence>LVFTLKVSYFNSPEFSEVFESLKQSGFSVQRTESLLLHRDDPLNLHTLVQVSDHSEPRPIVLPQAQYFTAQDVLPAPPRCAK</sequence>
<evidence type="ECO:0000313" key="2">
    <source>
        <dbReference type="Proteomes" id="UP000186817"/>
    </source>
</evidence>
<keyword evidence="2" id="KW-1185">Reference proteome</keyword>
<reference evidence="1 2" key="1">
    <citation type="submission" date="2016-02" db="EMBL/GenBank/DDBJ databases">
        <title>Genome analysis of coral dinoflagellate symbionts highlights evolutionary adaptations to a symbiotic lifestyle.</title>
        <authorList>
            <person name="Aranda M."/>
            <person name="Li Y."/>
            <person name="Liew Y.J."/>
            <person name="Baumgarten S."/>
            <person name="Simakov O."/>
            <person name="Wilson M."/>
            <person name="Piel J."/>
            <person name="Ashoor H."/>
            <person name="Bougouffa S."/>
            <person name="Bajic V.B."/>
            <person name="Ryu T."/>
            <person name="Ravasi T."/>
            <person name="Bayer T."/>
            <person name="Micklem G."/>
            <person name="Kim H."/>
            <person name="Bhak J."/>
            <person name="Lajeunesse T.C."/>
            <person name="Voolstra C.R."/>
        </authorList>
    </citation>
    <scope>NUCLEOTIDE SEQUENCE [LARGE SCALE GENOMIC DNA]</scope>
    <source>
        <strain evidence="1 2">CCMP2467</strain>
    </source>
</reference>
<proteinExistence type="predicted"/>
<dbReference type="Proteomes" id="UP000186817">
    <property type="component" value="Unassembled WGS sequence"/>
</dbReference>
<accession>A0A1Q9BFY1</accession>